<feature type="disulfide bond" evidence="9">
    <location>
        <begin position="600"/>
        <end position="618"/>
    </location>
</feature>
<name>A0AAJ7FPB5_CEPCN</name>
<evidence type="ECO:0000256" key="6">
    <source>
        <dbReference type="ARBA" id="ARBA00023157"/>
    </source>
</evidence>
<dbReference type="CDD" id="cd00112">
    <property type="entry name" value="LDLa"/>
    <property type="match status" value="4"/>
</dbReference>
<comment type="subcellular location">
    <subcellularLocation>
        <location evidence="1">Membrane</location>
        <topology evidence="1">Single-pass membrane protein</topology>
    </subcellularLocation>
</comment>
<evidence type="ECO:0000313" key="13">
    <source>
        <dbReference type="RefSeq" id="XP_015601677.1"/>
    </source>
</evidence>
<feature type="disulfide bond" evidence="9">
    <location>
        <begin position="593"/>
        <end position="605"/>
    </location>
</feature>
<proteinExistence type="predicted"/>
<evidence type="ECO:0000256" key="10">
    <source>
        <dbReference type="SAM" id="MobiDB-lite"/>
    </source>
</evidence>
<feature type="disulfide bond" evidence="9">
    <location>
        <begin position="722"/>
        <end position="740"/>
    </location>
</feature>
<gene>
    <name evidence="13" type="primary">LOC107270833</name>
</gene>
<dbReference type="Proteomes" id="UP000694920">
    <property type="component" value="Unplaced"/>
</dbReference>
<reference evidence="13" key="1">
    <citation type="submission" date="2025-08" db="UniProtKB">
        <authorList>
            <consortium name="RefSeq"/>
        </authorList>
    </citation>
    <scope>IDENTIFICATION</scope>
</reference>
<dbReference type="InterPro" id="IPR051221">
    <property type="entry name" value="LDLR-related"/>
</dbReference>
<feature type="transmembrane region" description="Helical" evidence="11">
    <location>
        <begin position="418"/>
        <end position="440"/>
    </location>
</feature>
<evidence type="ECO:0000256" key="9">
    <source>
        <dbReference type="PROSITE-ProRule" id="PRU00124"/>
    </source>
</evidence>
<sequence length="754" mass="84983">MRGIFIMEEYDASSMSMENHAYEDEPSSPCTVTREYTRLEETPVANVNSIQPRELFRELSESHPDAHVYEDIASALTDEVLRLPSTVPREMPREDEDDNYEGEVNDREDIFSISKNVPCSRANGNLPGSVESLNSFHRNLTLPLRKSRPNEKTVTSSACVISREKTKVRSVQEGPPEGRDNFEVECVPNSGRHSRRRRKKDCKHCKNKINSNHVEDVKRHEDVIDGCANRLHEDLNPGVITKDNERPNIEPIFSLPNGRLPSFVTSRHVKTDPKTSTVFSISNNVNNANSMAFKQLNYDKNDIEARLTRYEVDDKIAVKGKKNRGGMKINSIYSQEHWSAKDTPIFLTESKEQEQSPFQRAYSLPARTHTPSSQNRVNLRRSVRGEPPPHPARLRKHRHGWTLHFARPLNGTGCTRSIVVLLLVILILLGVGGVALYIVFEPDKLQIIQQYLKSSGQNVSASESSSETTMMMMMDVVVDISNDSTSEPTTMRTTSFIPEYTVTSLPETTVSPEPEVDANRTEITLDLNATRYCDDCVVGEVCVALVDEEVPTCRTGPDPHDPTGCAGLCLINKQKCHRLDVDAFRCAVVEHYCLDDEWTCSNTLCIPLVKRCDGHMNCYDRSDEYNCVCDLQTHFQCGDETSCLPLERRCDGKIDCWDASDEMNCTLGHDLDWSCPLDSEFTCSNGQCILKARFCDGLPDCADGSDEPHGCQGRCNKHEFSCRNGRCITKQMKCNGIDDCGDGTDEQHCRERFT</sequence>
<feature type="disulfide bond" evidence="9">
    <location>
        <begin position="650"/>
        <end position="665"/>
    </location>
</feature>
<dbReference type="InterPro" id="IPR002172">
    <property type="entry name" value="LDrepeatLR_classA_rpt"/>
</dbReference>
<keyword evidence="3" id="KW-0677">Repeat</keyword>
<keyword evidence="4 11" id="KW-1133">Transmembrane helix</keyword>
<evidence type="ECO:0000313" key="12">
    <source>
        <dbReference type="Proteomes" id="UP000694920"/>
    </source>
</evidence>
<keyword evidence="6 9" id="KW-1015">Disulfide bond</keyword>
<evidence type="ECO:0000256" key="5">
    <source>
        <dbReference type="ARBA" id="ARBA00023136"/>
    </source>
</evidence>
<dbReference type="PROSITE" id="PS50068">
    <property type="entry name" value="LDLRA_2"/>
    <property type="match status" value="4"/>
</dbReference>
<dbReference type="KEGG" id="ccin:107270833"/>
<dbReference type="GO" id="GO:0005041">
    <property type="term" value="F:low-density lipoprotein particle receptor activity"/>
    <property type="evidence" value="ECO:0007669"/>
    <property type="project" value="TreeGrafter"/>
</dbReference>
<evidence type="ECO:0000256" key="11">
    <source>
        <dbReference type="SAM" id="Phobius"/>
    </source>
</evidence>
<dbReference type="Pfam" id="PF00057">
    <property type="entry name" value="Ldl_recept_a"/>
    <property type="match status" value="4"/>
</dbReference>
<dbReference type="GO" id="GO:0005886">
    <property type="term" value="C:plasma membrane"/>
    <property type="evidence" value="ECO:0007669"/>
    <property type="project" value="TreeGrafter"/>
</dbReference>
<keyword evidence="8" id="KW-0325">Glycoprotein</keyword>
<feature type="disulfide bond" evidence="9">
    <location>
        <begin position="683"/>
        <end position="701"/>
    </location>
</feature>
<dbReference type="PRINTS" id="PR00261">
    <property type="entry name" value="LDLRECEPTOR"/>
</dbReference>
<dbReference type="PANTHER" id="PTHR22722">
    <property type="entry name" value="LOW-DENSITY LIPOPROTEIN RECEPTOR-RELATED PROTEIN 2-RELATED"/>
    <property type="match status" value="1"/>
</dbReference>
<feature type="disulfide bond" evidence="9">
    <location>
        <begin position="715"/>
        <end position="727"/>
    </location>
</feature>
<dbReference type="GO" id="GO:0043235">
    <property type="term" value="C:receptor complex"/>
    <property type="evidence" value="ECO:0007669"/>
    <property type="project" value="TreeGrafter"/>
</dbReference>
<dbReference type="Gene3D" id="4.10.400.10">
    <property type="entry name" value="Low-density Lipoprotein Receptor"/>
    <property type="match status" value="4"/>
</dbReference>
<dbReference type="InterPro" id="IPR036055">
    <property type="entry name" value="LDL_receptor-like_sf"/>
</dbReference>
<dbReference type="InterPro" id="IPR023415">
    <property type="entry name" value="LDLR_class-A_CS"/>
</dbReference>
<protein>
    <submittedName>
        <fullName evidence="13">Uncharacterized protein LOC107270833 isoform X1</fullName>
    </submittedName>
</protein>
<dbReference type="SUPFAM" id="SSF57424">
    <property type="entry name" value="LDL receptor-like module"/>
    <property type="match status" value="4"/>
</dbReference>
<evidence type="ECO:0000256" key="1">
    <source>
        <dbReference type="ARBA" id="ARBA00004167"/>
    </source>
</evidence>
<keyword evidence="2 11" id="KW-0812">Transmembrane</keyword>
<organism evidence="12 13">
    <name type="scientific">Cephus cinctus</name>
    <name type="common">Wheat stem sawfly</name>
    <dbReference type="NCBI Taxonomy" id="211228"/>
    <lineage>
        <taxon>Eukaryota</taxon>
        <taxon>Metazoa</taxon>
        <taxon>Ecdysozoa</taxon>
        <taxon>Arthropoda</taxon>
        <taxon>Hexapoda</taxon>
        <taxon>Insecta</taxon>
        <taxon>Pterygota</taxon>
        <taxon>Neoptera</taxon>
        <taxon>Endopterygota</taxon>
        <taxon>Hymenoptera</taxon>
        <taxon>Cephoidea</taxon>
        <taxon>Cephidae</taxon>
        <taxon>Cephus</taxon>
    </lineage>
</organism>
<dbReference type="AlphaFoldDB" id="A0AAJ7FPB5"/>
<evidence type="ECO:0000256" key="8">
    <source>
        <dbReference type="ARBA" id="ARBA00023180"/>
    </source>
</evidence>
<evidence type="ECO:0000256" key="4">
    <source>
        <dbReference type="ARBA" id="ARBA00022989"/>
    </source>
</evidence>
<dbReference type="PANTHER" id="PTHR22722:SF5">
    <property type="entry name" value="LOW-DENSITY LIPOPROTEIN RECEPTOR-RELATED PROTEIN 1B"/>
    <property type="match status" value="1"/>
</dbReference>
<dbReference type="SMART" id="SM00192">
    <property type="entry name" value="LDLa"/>
    <property type="match status" value="4"/>
</dbReference>
<evidence type="ECO:0000256" key="3">
    <source>
        <dbReference type="ARBA" id="ARBA00022737"/>
    </source>
</evidence>
<feature type="region of interest" description="Disordered" evidence="10">
    <location>
        <begin position="165"/>
        <end position="199"/>
    </location>
</feature>
<accession>A0AAJ7FPB5</accession>
<feature type="disulfide bond" evidence="9">
    <location>
        <begin position="734"/>
        <end position="749"/>
    </location>
</feature>
<keyword evidence="7" id="KW-0675">Receptor</keyword>
<dbReference type="RefSeq" id="XP_015601677.1">
    <property type="nucleotide sequence ID" value="XM_015746191.2"/>
</dbReference>
<feature type="region of interest" description="Disordered" evidence="10">
    <location>
        <begin position="367"/>
        <end position="395"/>
    </location>
</feature>
<keyword evidence="12" id="KW-1185">Reference proteome</keyword>
<keyword evidence="5 11" id="KW-0472">Membrane</keyword>
<comment type="caution">
    <text evidence="9">Lacks conserved residue(s) required for the propagation of feature annotation.</text>
</comment>
<feature type="disulfide bond" evidence="9">
    <location>
        <begin position="612"/>
        <end position="627"/>
    </location>
</feature>
<evidence type="ECO:0000256" key="7">
    <source>
        <dbReference type="ARBA" id="ARBA00023170"/>
    </source>
</evidence>
<evidence type="ECO:0000256" key="2">
    <source>
        <dbReference type="ARBA" id="ARBA00022692"/>
    </source>
</evidence>
<dbReference type="PROSITE" id="PS01209">
    <property type="entry name" value="LDLRA_1"/>
    <property type="match status" value="1"/>
</dbReference>
<dbReference type="GeneID" id="107270833"/>